<reference evidence="2" key="1">
    <citation type="submission" date="2022-11" db="EMBL/GenBank/DDBJ databases">
        <authorList>
            <person name="Hyden B.L."/>
            <person name="Feng K."/>
            <person name="Yates T."/>
            <person name="Jawdy S."/>
            <person name="Smart L.B."/>
            <person name="Muchero W."/>
        </authorList>
    </citation>
    <scope>NUCLEOTIDE SEQUENCE</scope>
    <source>
        <tissue evidence="2">Shoot tip</tissue>
    </source>
</reference>
<name>A0A9Q0TSS4_9ROSI</name>
<dbReference type="EMBL" id="JAPFFM010000014">
    <property type="protein sequence ID" value="KAJ6717140.1"/>
    <property type="molecule type" value="Genomic_DNA"/>
</dbReference>
<comment type="caution">
    <text evidence="2">The sequence shown here is derived from an EMBL/GenBank/DDBJ whole genome shotgun (WGS) entry which is preliminary data.</text>
</comment>
<dbReference type="Proteomes" id="UP001151752">
    <property type="component" value="Chromosome 9"/>
</dbReference>
<proteinExistence type="predicted"/>
<feature type="region of interest" description="Disordered" evidence="1">
    <location>
        <begin position="1"/>
        <end position="23"/>
    </location>
</feature>
<evidence type="ECO:0000313" key="3">
    <source>
        <dbReference type="Proteomes" id="UP001151752"/>
    </source>
</evidence>
<keyword evidence="3" id="KW-1185">Reference proteome</keyword>
<organism evidence="2 3">
    <name type="scientific">Salix koriyanagi</name>
    <dbReference type="NCBI Taxonomy" id="2511006"/>
    <lineage>
        <taxon>Eukaryota</taxon>
        <taxon>Viridiplantae</taxon>
        <taxon>Streptophyta</taxon>
        <taxon>Embryophyta</taxon>
        <taxon>Tracheophyta</taxon>
        <taxon>Spermatophyta</taxon>
        <taxon>Magnoliopsida</taxon>
        <taxon>eudicotyledons</taxon>
        <taxon>Gunneridae</taxon>
        <taxon>Pentapetalae</taxon>
        <taxon>rosids</taxon>
        <taxon>fabids</taxon>
        <taxon>Malpighiales</taxon>
        <taxon>Salicaceae</taxon>
        <taxon>Saliceae</taxon>
        <taxon>Salix</taxon>
    </lineage>
</organism>
<gene>
    <name evidence="2" type="ORF">OIU74_009624</name>
</gene>
<sequence length="23" mass="2542">MRSQISVSTAMPSNGQLENSYLK</sequence>
<feature type="non-terminal residue" evidence="2">
    <location>
        <position position="23"/>
    </location>
</feature>
<dbReference type="AlphaFoldDB" id="A0A9Q0TSS4"/>
<reference evidence="2" key="2">
    <citation type="journal article" date="2023" name="Int. J. Mol. Sci.">
        <title>De Novo Assembly and Annotation of 11 Diverse Shrub Willow (Salix) Genomes Reveals Novel Gene Organization in Sex-Linked Regions.</title>
        <authorList>
            <person name="Hyden B."/>
            <person name="Feng K."/>
            <person name="Yates T.B."/>
            <person name="Jawdy S."/>
            <person name="Cereghino C."/>
            <person name="Smart L.B."/>
            <person name="Muchero W."/>
        </authorList>
    </citation>
    <scope>NUCLEOTIDE SEQUENCE</scope>
    <source>
        <tissue evidence="2">Shoot tip</tissue>
    </source>
</reference>
<protein>
    <submittedName>
        <fullName evidence="2">Uncharacterized protein</fullName>
    </submittedName>
</protein>
<evidence type="ECO:0000256" key="1">
    <source>
        <dbReference type="SAM" id="MobiDB-lite"/>
    </source>
</evidence>
<accession>A0A9Q0TSS4</accession>
<evidence type="ECO:0000313" key="2">
    <source>
        <dbReference type="EMBL" id="KAJ6717140.1"/>
    </source>
</evidence>